<evidence type="ECO:0000313" key="2">
    <source>
        <dbReference type="Proteomes" id="UP000694844"/>
    </source>
</evidence>
<dbReference type="PRINTS" id="PR00081">
    <property type="entry name" value="GDHRDH"/>
</dbReference>
<sequence>MFVQIALVLFVLLVLYISFEWRGKHLIYIEGQGVFITGCDSGFGHEVVKRLDKIGFTVFAGCLDPEGEGAKALKDNCSENVHIVKLDVTKEEDIQQARAYIEKVHEDTGCGLWGVVNNAGIDLYGDVELLTMDLYRKVADVNLWGTIHVTKVFLPLIRKSKGRVIIVTSVKGRIYYPCISAYGVTKHGLETFSDCLRVEMERFGVKVSLIEPGNFSTCTDIVKGNNYKRLLRDRDSMWEAADVEIKETYGKEYFFAQYERLAHLTSSYPNCNPVSDAIEDALMNENPAARYLVAGGVGLYDDCILARIINFLPTCVMDYLSANWALKGLPRIKALGCKTIREFE</sequence>
<dbReference type="OrthoDB" id="2102561at2759"/>
<dbReference type="GO" id="GO:0008202">
    <property type="term" value="P:steroid metabolic process"/>
    <property type="evidence" value="ECO:0007669"/>
    <property type="project" value="TreeGrafter"/>
</dbReference>
<dbReference type="KEGG" id="cvn:111128408"/>
<dbReference type="SUPFAM" id="SSF51735">
    <property type="entry name" value="NAD(P)-binding Rossmann-fold domains"/>
    <property type="match status" value="1"/>
</dbReference>
<name>A0A8B8DPK3_CRAVI</name>
<dbReference type="Proteomes" id="UP000694844">
    <property type="component" value="Chromosome 1"/>
</dbReference>
<dbReference type="Gene3D" id="3.40.50.720">
    <property type="entry name" value="NAD(P)-binding Rossmann-like Domain"/>
    <property type="match status" value="1"/>
</dbReference>
<dbReference type="PANTHER" id="PTHR43313">
    <property type="entry name" value="SHORT-CHAIN DEHYDROGENASE/REDUCTASE FAMILY 9C"/>
    <property type="match status" value="1"/>
</dbReference>
<evidence type="ECO:0000313" key="3">
    <source>
        <dbReference type="RefSeq" id="XP_022329715.1"/>
    </source>
</evidence>
<dbReference type="InterPro" id="IPR020904">
    <property type="entry name" value="Sc_DH/Rdtase_CS"/>
</dbReference>
<reference evidence="3" key="2">
    <citation type="submission" date="2025-08" db="UniProtKB">
        <authorList>
            <consortium name="RefSeq"/>
        </authorList>
    </citation>
    <scope>IDENTIFICATION</scope>
    <source>
        <tissue evidence="3">Whole sample</tissue>
    </source>
</reference>
<organism evidence="2 3">
    <name type="scientific">Crassostrea virginica</name>
    <name type="common">Eastern oyster</name>
    <dbReference type="NCBI Taxonomy" id="6565"/>
    <lineage>
        <taxon>Eukaryota</taxon>
        <taxon>Metazoa</taxon>
        <taxon>Spiralia</taxon>
        <taxon>Lophotrochozoa</taxon>
        <taxon>Mollusca</taxon>
        <taxon>Bivalvia</taxon>
        <taxon>Autobranchia</taxon>
        <taxon>Pteriomorphia</taxon>
        <taxon>Ostreida</taxon>
        <taxon>Ostreoidea</taxon>
        <taxon>Ostreidae</taxon>
        <taxon>Crassostrea</taxon>
    </lineage>
</organism>
<dbReference type="GeneID" id="111128408"/>
<gene>
    <name evidence="3" type="primary">LOC111128408</name>
</gene>
<accession>A0A8B8DPK3</accession>
<protein>
    <submittedName>
        <fullName evidence="3">D-beta-hydroxybutyrate dehydrogenase, mitochondrial-like</fullName>
    </submittedName>
</protein>
<keyword evidence="2" id="KW-1185">Reference proteome</keyword>
<dbReference type="PANTHER" id="PTHR43313:SF36">
    <property type="entry name" value="D-BETA-HYDROXYBUTYRATE DEHYDROGENASE, MITOCHONDRIAL"/>
    <property type="match status" value="1"/>
</dbReference>
<dbReference type="RefSeq" id="XP_022329715.1">
    <property type="nucleotide sequence ID" value="XM_022474007.1"/>
</dbReference>
<reference evidence="2" key="1">
    <citation type="submission" date="2024-06" db="UniProtKB">
        <authorList>
            <consortium name="RefSeq"/>
        </authorList>
    </citation>
    <scope>NUCLEOTIDE SEQUENCE [LARGE SCALE GENOMIC DNA]</scope>
</reference>
<dbReference type="AlphaFoldDB" id="A0A8B8DPK3"/>
<proteinExistence type="predicted"/>
<evidence type="ECO:0000256" key="1">
    <source>
        <dbReference type="ARBA" id="ARBA00023002"/>
    </source>
</evidence>
<dbReference type="InterPro" id="IPR002347">
    <property type="entry name" value="SDR_fam"/>
</dbReference>
<dbReference type="PROSITE" id="PS00061">
    <property type="entry name" value="ADH_SHORT"/>
    <property type="match status" value="1"/>
</dbReference>
<dbReference type="InterPro" id="IPR036291">
    <property type="entry name" value="NAD(P)-bd_dom_sf"/>
</dbReference>
<dbReference type="Pfam" id="PF00106">
    <property type="entry name" value="adh_short"/>
    <property type="match status" value="1"/>
</dbReference>
<keyword evidence="1" id="KW-0560">Oxidoreductase</keyword>
<dbReference type="GO" id="GO:0016491">
    <property type="term" value="F:oxidoreductase activity"/>
    <property type="evidence" value="ECO:0007669"/>
    <property type="project" value="UniProtKB-KW"/>
</dbReference>